<dbReference type="PRINTS" id="PR00368">
    <property type="entry name" value="FADPNR"/>
</dbReference>
<evidence type="ECO:0000313" key="4">
    <source>
        <dbReference type="Proteomes" id="UP000484164"/>
    </source>
</evidence>
<dbReference type="InterPro" id="IPR050097">
    <property type="entry name" value="Ferredoxin-NADP_redctase_2"/>
</dbReference>
<keyword evidence="4" id="KW-1185">Reference proteome</keyword>
<dbReference type="InterPro" id="IPR036188">
    <property type="entry name" value="FAD/NAD-bd_sf"/>
</dbReference>
<dbReference type="Proteomes" id="UP000484164">
    <property type="component" value="Unassembled WGS sequence"/>
</dbReference>
<evidence type="ECO:0000313" key="3">
    <source>
        <dbReference type="EMBL" id="KAB2816637.1"/>
    </source>
</evidence>
<dbReference type="Gene3D" id="3.50.50.60">
    <property type="entry name" value="FAD/NAD(P)-binding domain"/>
    <property type="match status" value="1"/>
</dbReference>
<keyword evidence="1" id="KW-0285">Flavoprotein</keyword>
<comment type="caution">
    <text evidence="3">The sequence shown here is derived from an EMBL/GenBank/DDBJ whole genome shotgun (WGS) entry which is preliminary data.</text>
</comment>
<dbReference type="GO" id="GO:0016491">
    <property type="term" value="F:oxidoreductase activity"/>
    <property type="evidence" value="ECO:0007669"/>
    <property type="project" value="UniProtKB-KW"/>
</dbReference>
<proteinExistence type="predicted"/>
<reference evidence="3 4" key="1">
    <citation type="submission" date="2019-10" db="EMBL/GenBank/DDBJ databases">
        <title>Genome sequence of Phaeocystidibacter marisrubri JCM30614 (type strain).</title>
        <authorList>
            <person name="Bowman J.P."/>
        </authorList>
    </citation>
    <scope>NUCLEOTIDE SEQUENCE [LARGE SCALE GENOMIC DNA]</scope>
    <source>
        <strain evidence="3 4">JCM 30614</strain>
    </source>
</reference>
<dbReference type="SUPFAM" id="SSF51905">
    <property type="entry name" value="FAD/NAD(P)-binding domain"/>
    <property type="match status" value="1"/>
</dbReference>
<protein>
    <submittedName>
        <fullName evidence="3">YpdA family putative bacillithiol disulfide reductase</fullName>
    </submittedName>
</protein>
<dbReference type="InterPro" id="IPR023856">
    <property type="entry name" value="Bdr"/>
</dbReference>
<keyword evidence="2" id="KW-0560">Oxidoreductase</keyword>
<gene>
    <name evidence="3" type="primary">ypdA</name>
    <name evidence="3" type="ORF">F8C82_08200</name>
</gene>
<organism evidence="3 4">
    <name type="scientific">Phaeocystidibacter marisrubri</name>
    <dbReference type="NCBI Taxonomy" id="1577780"/>
    <lineage>
        <taxon>Bacteria</taxon>
        <taxon>Pseudomonadati</taxon>
        <taxon>Bacteroidota</taxon>
        <taxon>Flavobacteriia</taxon>
        <taxon>Flavobacteriales</taxon>
        <taxon>Phaeocystidibacteraceae</taxon>
        <taxon>Phaeocystidibacter</taxon>
    </lineage>
</organism>
<sequence>MIERQVVYDIVIVGAGPIGLACGIEAQKRGWNYVIIDKGPLVQSLYNYPLGMTFFSTSDKLEIGDVPFISHNHKPTRSEALEYYRRVAQSWKLNLALYESVEEITGEDGAFSVQTSKSSYTAKKIIIATGFYDIAHRLNIPGEELPKVQHYYREAHPYYGQKLAVIGAMNSAVDAALECWRKGAEVTMIVRKGEIGDRVKYWVKPDIENRIEEGSIKAYFHSEVLEIRDHSIRIQTPEGEKEIENDFVLALTGYEPDYSFLSKLGIQQSEDGLRKPIYDSDTMETNVSGIHLAGVICGGMETNKWFIENSRVHAEVIAKHLENHLTAI</sequence>
<evidence type="ECO:0000256" key="1">
    <source>
        <dbReference type="ARBA" id="ARBA00022630"/>
    </source>
</evidence>
<dbReference type="PANTHER" id="PTHR48105">
    <property type="entry name" value="THIOREDOXIN REDUCTASE 1-RELATED-RELATED"/>
    <property type="match status" value="1"/>
</dbReference>
<dbReference type="PRINTS" id="PR00469">
    <property type="entry name" value="PNDRDTASEII"/>
</dbReference>
<name>A0A6L3ZGU0_9FLAO</name>
<dbReference type="RefSeq" id="WP_151694065.1">
    <property type="nucleotide sequence ID" value="NZ_BMGX01000001.1"/>
</dbReference>
<evidence type="ECO:0000256" key="2">
    <source>
        <dbReference type="ARBA" id="ARBA00023002"/>
    </source>
</evidence>
<dbReference type="PROSITE" id="PS51257">
    <property type="entry name" value="PROKAR_LIPOPROTEIN"/>
    <property type="match status" value="1"/>
</dbReference>
<dbReference type="Pfam" id="PF13738">
    <property type="entry name" value="Pyr_redox_3"/>
    <property type="match status" value="1"/>
</dbReference>
<accession>A0A6L3ZGU0</accession>
<dbReference type="EMBL" id="WBVQ01000002">
    <property type="protein sequence ID" value="KAB2816637.1"/>
    <property type="molecule type" value="Genomic_DNA"/>
</dbReference>
<dbReference type="AlphaFoldDB" id="A0A6L3ZGU0"/>
<dbReference type="NCBIfam" id="TIGR04018">
    <property type="entry name" value="Bthiol_YpdA"/>
    <property type="match status" value="1"/>
</dbReference>
<dbReference type="OrthoDB" id="9778740at2"/>